<dbReference type="GO" id="GO:0006335">
    <property type="term" value="P:DNA replication-dependent chromatin assembly"/>
    <property type="evidence" value="ECO:0007669"/>
    <property type="project" value="TreeGrafter"/>
</dbReference>
<evidence type="ECO:0000256" key="3">
    <source>
        <dbReference type="SAM" id="MobiDB-lite"/>
    </source>
</evidence>
<dbReference type="Ensembl" id="ENSOKIT00005053108.1">
    <property type="protein sequence ID" value="ENSOKIP00005050304.1"/>
    <property type="gene ID" value="ENSOKIG00005021171.1"/>
</dbReference>
<dbReference type="GO" id="GO:0034080">
    <property type="term" value="P:CENP-A containing chromatin assembly"/>
    <property type="evidence" value="ECO:0007669"/>
    <property type="project" value="TreeGrafter"/>
</dbReference>
<dbReference type="GO" id="GO:0042393">
    <property type="term" value="F:histone binding"/>
    <property type="evidence" value="ECO:0007669"/>
    <property type="project" value="TreeGrafter"/>
</dbReference>
<evidence type="ECO:0000313" key="5">
    <source>
        <dbReference type="Proteomes" id="UP000694557"/>
    </source>
</evidence>
<keyword evidence="1" id="KW-0677">Repeat</keyword>
<proteinExistence type="predicted"/>
<protein>
    <submittedName>
        <fullName evidence="4">Uncharacterized protein</fullName>
    </submittedName>
</protein>
<dbReference type="PANTHER" id="PTHR15081:SF1">
    <property type="entry name" value="NUCLEAR AUTOANTIGENIC SPERM PROTEIN"/>
    <property type="match status" value="1"/>
</dbReference>
<accession>A0A8C7GYQ6</accession>
<keyword evidence="5" id="KW-1185">Reference proteome</keyword>
<dbReference type="GeneTree" id="ENSGT00940000174970"/>
<keyword evidence="2" id="KW-0802">TPR repeat</keyword>
<dbReference type="Proteomes" id="UP000694557">
    <property type="component" value="Unassembled WGS sequence"/>
</dbReference>
<name>A0A8C7GYQ6_ONCKI</name>
<feature type="compositionally biased region" description="Basic and acidic residues" evidence="3">
    <location>
        <begin position="63"/>
        <end position="77"/>
    </location>
</feature>
<dbReference type="PANTHER" id="PTHR15081">
    <property type="entry name" value="NUCLEAR AUTOANTIGENIC SPERM PROTEIN NASP -RELATED"/>
    <property type="match status" value="1"/>
</dbReference>
<evidence type="ECO:0000256" key="2">
    <source>
        <dbReference type="ARBA" id="ARBA00022803"/>
    </source>
</evidence>
<dbReference type="GO" id="GO:0005654">
    <property type="term" value="C:nucleoplasm"/>
    <property type="evidence" value="ECO:0007669"/>
    <property type="project" value="TreeGrafter"/>
</dbReference>
<sequence>MAGAIAKGSKSSVSMSLANVSQPASQPARKPKSMVTAADDRMENGILGNALMRVPEEDEEEEEKPKDTNIKSTDNDGKHSELLNYTSSWRLPNYTIWPSGCAYLSDNEAYAVDPSNSFRNFRYGDEVGRLSDLCPSELQVSAVMVKLHPAAMACIVGGSIVNQSLGCFCLTQMNMHCQLGLTPCSDCQYSQAIKHLNNSARVIKSKLAEEHQGVLKAEGPDAAVEEREETVELKDLLTEIQEKVEDATVGQKMAASAAAEAVMQETLAGGSAFPAPSGSSQNGGTFAPMIQVRSTYRNDNTSSPPPSIHTHTHTHLFVPSDFKKAKQETHVNKMEVERYILIVFSTAQVVPVNTMEYLHVLLLDQFEMQLNRSPHSIACTSL</sequence>
<dbReference type="InterPro" id="IPR051730">
    <property type="entry name" value="NASP-like"/>
</dbReference>
<evidence type="ECO:0000256" key="1">
    <source>
        <dbReference type="ARBA" id="ARBA00022737"/>
    </source>
</evidence>
<reference evidence="4" key="1">
    <citation type="submission" date="2025-08" db="UniProtKB">
        <authorList>
            <consortium name="Ensembl"/>
        </authorList>
    </citation>
    <scope>IDENTIFICATION</scope>
</reference>
<organism evidence="4 5">
    <name type="scientific">Oncorhynchus kisutch</name>
    <name type="common">Coho salmon</name>
    <name type="synonym">Salmo kisutch</name>
    <dbReference type="NCBI Taxonomy" id="8019"/>
    <lineage>
        <taxon>Eukaryota</taxon>
        <taxon>Metazoa</taxon>
        <taxon>Chordata</taxon>
        <taxon>Craniata</taxon>
        <taxon>Vertebrata</taxon>
        <taxon>Euteleostomi</taxon>
        <taxon>Actinopterygii</taxon>
        <taxon>Neopterygii</taxon>
        <taxon>Teleostei</taxon>
        <taxon>Protacanthopterygii</taxon>
        <taxon>Salmoniformes</taxon>
        <taxon>Salmonidae</taxon>
        <taxon>Salmoninae</taxon>
        <taxon>Oncorhynchus</taxon>
    </lineage>
</organism>
<reference evidence="4" key="2">
    <citation type="submission" date="2025-09" db="UniProtKB">
        <authorList>
            <consortium name="Ensembl"/>
        </authorList>
    </citation>
    <scope>IDENTIFICATION</scope>
</reference>
<evidence type="ECO:0000313" key="4">
    <source>
        <dbReference type="Ensembl" id="ENSOKIP00005050304.1"/>
    </source>
</evidence>
<dbReference type="AlphaFoldDB" id="A0A8C7GYQ6"/>
<feature type="compositionally biased region" description="Polar residues" evidence="3">
    <location>
        <begin position="9"/>
        <end position="25"/>
    </location>
</feature>
<feature type="region of interest" description="Disordered" evidence="3">
    <location>
        <begin position="1"/>
        <end position="77"/>
    </location>
</feature>